<gene>
    <name evidence="2" type="ORF">JKP34_03145</name>
</gene>
<dbReference type="RefSeq" id="WP_201917623.1">
    <property type="nucleotide sequence ID" value="NZ_JAERQG010000001.1"/>
</dbReference>
<protein>
    <submittedName>
        <fullName evidence="2">Uncharacterized protein</fullName>
    </submittedName>
</protein>
<dbReference type="AlphaFoldDB" id="A0A937AII7"/>
<comment type="caution">
    <text evidence="2">The sequence shown here is derived from an EMBL/GenBank/DDBJ whole genome shotgun (WGS) entry which is preliminary data.</text>
</comment>
<reference evidence="2" key="1">
    <citation type="submission" date="2021-01" db="EMBL/GenBank/DDBJ databases">
        <title>Marivirga sp. nov., isolated from intertidal surface sediments.</title>
        <authorList>
            <person name="Zhang M."/>
        </authorList>
    </citation>
    <scope>NUCLEOTIDE SEQUENCE</scope>
    <source>
        <strain evidence="2">SM1354</strain>
    </source>
</reference>
<feature type="transmembrane region" description="Helical" evidence="1">
    <location>
        <begin position="309"/>
        <end position="330"/>
    </location>
</feature>
<keyword evidence="1" id="KW-0812">Transmembrane</keyword>
<feature type="transmembrane region" description="Helical" evidence="1">
    <location>
        <begin position="52"/>
        <end position="70"/>
    </location>
</feature>
<name>A0A937AII7_9BACT</name>
<feature type="transmembrane region" description="Helical" evidence="1">
    <location>
        <begin position="20"/>
        <end position="40"/>
    </location>
</feature>
<evidence type="ECO:0000313" key="2">
    <source>
        <dbReference type="EMBL" id="MBL0764233.1"/>
    </source>
</evidence>
<keyword evidence="3" id="KW-1185">Reference proteome</keyword>
<accession>A0A937AII7</accession>
<organism evidence="2 3">
    <name type="scientific">Marivirga atlantica</name>
    <dbReference type="NCBI Taxonomy" id="1548457"/>
    <lineage>
        <taxon>Bacteria</taxon>
        <taxon>Pseudomonadati</taxon>
        <taxon>Bacteroidota</taxon>
        <taxon>Cytophagia</taxon>
        <taxon>Cytophagales</taxon>
        <taxon>Marivirgaceae</taxon>
        <taxon>Marivirga</taxon>
    </lineage>
</organism>
<evidence type="ECO:0000256" key="1">
    <source>
        <dbReference type="SAM" id="Phobius"/>
    </source>
</evidence>
<dbReference type="EMBL" id="JAERQG010000001">
    <property type="protein sequence ID" value="MBL0764233.1"/>
    <property type="molecule type" value="Genomic_DNA"/>
</dbReference>
<dbReference type="Proteomes" id="UP000642920">
    <property type="component" value="Unassembled WGS sequence"/>
</dbReference>
<sequence>MAEVEKNNTGSSDEIDLKELFQAIGNFFKSIFINIMLFFVSIRNATLKNIKLIIICGVLGGLAGIALNYVSQDYYKSSMVLKSSYLSGRLMESAIDKLDALSDEDNYQQLANTLKIDLELARKIRSFSYEPFVSEDEVVQLEVFKEQLRAQIDDEETIEKFIDKLRSENRSTYRIMVEVFDNSIIEKLEQPLLNYFQKNPYVSKRLEIERTNLLLEEKNTKEELAKLDSLKQLIFKNFNYMASRTKGGSNNVILSDEQMTNPIDVFNASRRQYEDLLRINRSLYIQDSFELVDGFTTYAKPESPGLLKWGFFSGLVGLGVAYIIIILIAFNRYLTKVEQENRAA</sequence>
<evidence type="ECO:0000313" key="3">
    <source>
        <dbReference type="Proteomes" id="UP000642920"/>
    </source>
</evidence>
<proteinExistence type="predicted"/>
<keyword evidence="1" id="KW-0472">Membrane</keyword>
<keyword evidence="1" id="KW-1133">Transmembrane helix</keyword>